<accession>A0ABP6Q2C4</accession>
<dbReference type="InterPro" id="IPR049244">
    <property type="entry name" value="DUF6879"/>
</dbReference>
<sequence>MELISPEQRRDLVLNSPDLRKIELRDYYASDGELLRAWESGDHQPAMDAARSHADEITADAAKGWEFWRVRIVSEPTSRYQDNGDPPPRVQALVTFVRSATLTVAN</sequence>
<protein>
    <recommendedName>
        <fullName evidence="1">DUF6879 domain-containing protein</fullName>
    </recommendedName>
</protein>
<dbReference type="EMBL" id="BAAAUV010000003">
    <property type="protein sequence ID" value="GAA3200565.1"/>
    <property type="molecule type" value="Genomic_DNA"/>
</dbReference>
<keyword evidence="3" id="KW-1185">Reference proteome</keyword>
<dbReference type="Proteomes" id="UP001501237">
    <property type="component" value="Unassembled WGS sequence"/>
</dbReference>
<evidence type="ECO:0000259" key="1">
    <source>
        <dbReference type="Pfam" id="PF21806"/>
    </source>
</evidence>
<dbReference type="Pfam" id="PF21806">
    <property type="entry name" value="DUF6879"/>
    <property type="match status" value="1"/>
</dbReference>
<proteinExistence type="predicted"/>
<name>A0ABP6Q2C4_9ACTN</name>
<dbReference type="RefSeq" id="WP_344823329.1">
    <property type="nucleotide sequence ID" value="NZ_BAAAUV010000003.1"/>
</dbReference>
<organism evidence="2 3">
    <name type="scientific">Actinocorallia longicatena</name>
    <dbReference type="NCBI Taxonomy" id="111803"/>
    <lineage>
        <taxon>Bacteria</taxon>
        <taxon>Bacillati</taxon>
        <taxon>Actinomycetota</taxon>
        <taxon>Actinomycetes</taxon>
        <taxon>Streptosporangiales</taxon>
        <taxon>Thermomonosporaceae</taxon>
        <taxon>Actinocorallia</taxon>
    </lineage>
</organism>
<comment type="caution">
    <text evidence="2">The sequence shown here is derived from an EMBL/GenBank/DDBJ whole genome shotgun (WGS) entry which is preliminary data.</text>
</comment>
<evidence type="ECO:0000313" key="3">
    <source>
        <dbReference type="Proteomes" id="UP001501237"/>
    </source>
</evidence>
<gene>
    <name evidence="2" type="ORF">GCM10010468_13320</name>
</gene>
<evidence type="ECO:0000313" key="2">
    <source>
        <dbReference type="EMBL" id="GAA3200565.1"/>
    </source>
</evidence>
<feature type="domain" description="DUF6879" evidence="1">
    <location>
        <begin position="19"/>
        <end position="81"/>
    </location>
</feature>
<reference evidence="3" key="1">
    <citation type="journal article" date="2019" name="Int. J. Syst. Evol. Microbiol.">
        <title>The Global Catalogue of Microorganisms (GCM) 10K type strain sequencing project: providing services to taxonomists for standard genome sequencing and annotation.</title>
        <authorList>
            <consortium name="The Broad Institute Genomics Platform"/>
            <consortium name="The Broad Institute Genome Sequencing Center for Infectious Disease"/>
            <person name="Wu L."/>
            <person name="Ma J."/>
        </authorList>
    </citation>
    <scope>NUCLEOTIDE SEQUENCE [LARGE SCALE GENOMIC DNA]</scope>
    <source>
        <strain evidence="3">JCM 9377</strain>
    </source>
</reference>